<gene>
    <name evidence="8" type="ORF">BpHYR1_040051</name>
</gene>
<accession>A0A3M7RWW0</accession>
<keyword evidence="5" id="KW-0804">Transcription</keyword>
<dbReference type="PANTHER" id="PTHR12691:SF10">
    <property type="entry name" value="MEDIATOR OF RNA POLYMERASE II TRANSCRIPTION SUBUNIT 23"/>
    <property type="match status" value="1"/>
</dbReference>
<dbReference type="STRING" id="10195.A0A3M7RWW0"/>
<evidence type="ECO:0000256" key="1">
    <source>
        <dbReference type="ARBA" id="ARBA00004123"/>
    </source>
</evidence>
<dbReference type="GO" id="GO:0006357">
    <property type="term" value="P:regulation of transcription by RNA polymerase II"/>
    <property type="evidence" value="ECO:0007669"/>
    <property type="project" value="TreeGrafter"/>
</dbReference>
<evidence type="ECO:0000256" key="7">
    <source>
        <dbReference type="ARBA" id="ARBA00031961"/>
    </source>
</evidence>
<evidence type="ECO:0000256" key="6">
    <source>
        <dbReference type="ARBA" id="ARBA00023242"/>
    </source>
</evidence>
<comment type="subcellular location">
    <subcellularLocation>
        <location evidence="1">Nucleus</location>
    </subcellularLocation>
</comment>
<evidence type="ECO:0000256" key="3">
    <source>
        <dbReference type="ARBA" id="ARBA00019696"/>
    </source>
</evidence>
<evidence type="ECO:0000313" key="8">
    <source>
        <dbReference type="EMBL" id="RNA27996.1"/>
    </source>
</evidence>
<evidence type="ECO:0000256" key="5">
    <source>
        <dbReference type="ARBA" id="ARBA00023163"/>
    </source>
</evidence>
<dbReference type="GO" id="GO:0010628">
    <property type="term" value="P:positive regulation of gene expression"/>
    <property type="evidence" value="ECO:0007669"/>
    <property type="project" value="TreeGrafter"/>
</dbReference>
<dbReference type="PANTHER" id="PTHR12691">
    <property type="entry name" value="MEDIATOR OF RNA POLYMERASE II TRANSCRIPTION SUBUNIT 23"/>
    <property type="match status" value="1"/>
</dbReference>
<dbReference type="AlphaFoldDB" id="A0A3M7RWW0"/>
<evidence type="ECO:0000256" key="4">
    <source>
        <dbReference type="ARBA" id="ARBA00023015"/>
    </source>
</evidence>
<dbReference type="EMBL" id="REGN01002451">
    <property type="protein sequence ID" value="RNA27996.1"/>
    <property type="molecule type" value="Genomic_DNA"/>
</dbReference>
<protein>
    <recommendedName>
        <fullName evidence="3">Mediator of RNA polymerase II transcription subunit 23</fullName>
    </recommendedName>
    <alternativeName>
        <fullName evidence="7">Mediator complex subunit 23</fullName>
    </alternativeName>
</protein>
<dbReference type="Proteomes" id="UP000276133">
    <property type="component" value="Unassembled WGS sequence"/>
</dbReference>
<sequence length="301" mass="35584">MITNFSLFSYDRFLYIMTFRSFDENDCLLSFEILNLVLTNNMDFSSKLNDFFSCWNAHSEGDEWNPAFYGQYIQTHPEKHFFENLKEKCNVPINEAILNTYYGNLMLRCLPVLGFLNSRYIELKSQSNSADNLLDQLNHLYKFHNNPISYVYNTFMYYNNKFQSNNTMGIDMVNRSKKKRLFFILTAQQSVQFSPLFSNYLSQVNIQDLNNPDISIRIDYNYYYGLIQRLNPSCHMLYETLCELISLELFSADPATFTQNVSTNIITMFFIGKFNDPQYHIDDKEFDYWLNAAGNILVFNI</sequence>
<keyword evidence="6" id="KW-0539">Nucleus</keyword>
<evidence type="ECO:0000256" key="2">
    <source>
        <dbReference type="ARBA" id="ARBA00010222"/>
    </source>
</evidence>
<proteinExistence type="inferred from homology"/>
<dbReference type="GO" id="GO:0005667">
    <property type="term" value="C:transcription regulator complex"/>
    <property type="evidence" value="ECO:0007669"/>
    <property type="project" value="TreeGrafter"/>
</dbReference>
<name>A0A3M7RWW0_BRAPC</name>
<dbReference type="InterPro" id="IPR021629">
    <property type="entry name" value="Mediator_Med23"/>
</dbReference>
<keyword evidence="4" id="KW-0805">Transcription regulation</keyword>
<dbReference type="GO" id="GO:0016592">
    <property type="term" value="C:mediator complex"/>
    <property type="evidence" value="ECO:0007669"/>
    <property type="project" value="TreeGrafter"/>
</dbReference>
<organism evidence="8 9">
    <name type="scientific">Brachionus plicatilis</name>
    <name type="common">Marine rotifer</name>
    <name type="synonym">Brachionus muelleri</name>
    <dbReference type="NCBI Taxonomy" id="10195"/>
    <lineage>
        <taxon>Eukaryota</taxon>
        <taxon>Metazoa</taxon>
        <taxon>Spiralia</taxon>
        <taxon>Gnathifera</taxon>
        <taxon>Rotifera</taxon>
        <taxon>Eurotatoria</taxon>
        <taxon>Monogononta</taxon>
        <taxon>Pseudotrocha</taxon>
        <taxon>Ploima</taxon>
        <taxon>Brachionidae</taxon>
        <taxon>Brachionus</taxon>
    </lineage>
</organism>
<dbReference type="OrthoDB" id="9982951at2759"/>
<dbReference type="Pfam" id="PF11573">
    <property type="entry name" value="Med23"/>
    <property type="match status" value="1"/>
</dbReference>
<comment type="caution">
    <text evidence="8">The sequence shown here is derived from an EMBL/GenBank/DDBJ whole genome shotgun (WGS) entry which is preliminary data.</text>
</comment>
<evidence type="ECO:0000313" key="9">
    <source>
        <dbReference type="Proteomes" id="UP000276133"/>
    </source>
</evidence>
<keyword evidence="9" id="KW-1185">Reference proteome</keyword>
<comment type="similarity">
    <text evidence="2">Belongs to the Mediator complex subunit 23 family.</text>
</comment>
<reference evidence="8 9" key="1">
    <citation type="journal article" date="2018" name="Sci. Rep.">
        <title>Genomic signatures of local adaptation to the degree of environmental predictability in rotifers.</title>
        <authorList>
            <person name="Franch-Gras L."/>
            <person name="Hahn C."/>
            <person name="Garcia-Roger E.M."/>
            <person name="Carmona M.J."/>
            <person name="Serra M."/>
            <person name="Gomez A."/>
        </authorList>
    </citation>
    <scope>NUCLEOTIDE SEQUENCE [LARGE SCALE GENOMIC DNA]</scope>
    <source>
        <strain evidence="8">HYR1</strain>
    </source>
</reference>